<dbReference type="KEGG" id="cthr:CTHT_0043840"/>
<dbReference type="Proteomes" id="UP000008066">
    <property type="component" value="Unassembled WGS sequence"/>
</dbReference>
<organism evidence="5">
    <name type="scientific">Chaetomium thermophilum (strain DSM 1495 / CBS 144.50 / IMI 039719)</name>
    <name type="common">Thermochaetoides thermophila</name>
    <dbReference type="NCBI Taxonomy" id="759272"/>
    <lineage>
        <taxon>Eukaryota</taxon>
        <taxon>Fungi</taxon>
        <taxon>Dikarya</taxon>
        <taxon>Ascomycota</taxon>
        <taxon>Pezizomycotina</taxon>
        <taxon>Sordariomycetes</taxon>
        <taxon>Sordariomycetidae</taxon>
        <taxon>Sordariales</taxon>
        <taxon>Chaetomiaceae</taxon>
        <taxon>Thermochaetoides</taxon>
    </lineage>
</organism>
<feature type="compositionally biased region" description="Polar residues" evidence="1">
    <location>
        <begin position="129"/>
        <end position="138"/>
    </location>
</feature>
<dbReference type="OrthoDB" id="5384459at2759"/>
<feature type="domain" description="DUF7820" evidence="3">
    <location>
        <begin position="755"/>
        <end position="856"/>
    </location>
</feature>
<dbReference type="GeneID" id="18258422"/>
<feature type="domain" description="DUF7820" evidence="3">
    <location>
        <begin position="435"/>
        <end position="684"/>
    </location>
</feature>
<feature type="region of interest" description="Disordered" evidence="1">
    <location>
        <begin position="686"/>
        <end position="751"/>
    </location>
</feature>
<feature type="compositionally biased region" description="Low complexity" evidence="1">
    <location>
        <begin position="169"/>
        <end position="178"/>
    </location>
</feature>
<keyword evidence="2" id="KW-0812">Transmembrane</keyword>
<evidence type="ECO:0000256" key="2">
    <source>
        <dbReference type="SAM" id="Phobius"/>
    </source>
</evidence>
<keyword evidence="2" id="KW-1133">Transmembrane helix</keyword>
<keyword evidence="5" id="KW-1185">Reference proteome</keyword>
<feature type="compositionally biased region" description="Basic and acidic residues" evidence="1">
    <location>
        <begin position="1"/>
        <end position="16"/>
    </location>
</feature>
<evidence type="ECO:0000259" key="3">
    <source>
        <dbReference type="Pfam" id="PF25130"/>
    </source>
</evidence>
<sequence>MDSKEGKTPGDLDRRASTRSSVRYSVSVSNNELDEDYDALAANGLVADGFHPPQTPSQHLQDSGDSTPSRPPSSPATTTSTSTTTGTLVGEDSLDRNRPSSVSKHRPRMSSLSTTHEQDEYQQRLSRHASVSTDSTSRMVLPIDSPYQGPVRPSHPYQMYPQTVRGPRSMSMTTTSSSIPPAVIETPYTGPRGPSHPYSLYPQGTGIDLMVAPNAAIPIGFHGLPDQYHRRIGPDGDDLGDIIGPDGHTEQLPPYTRYPEEVYLRKGPLPDEEPPGPEVVCGPPPLPPPPPLLSGATVLPTGAMNAPQVPRSGTPVIPGAGGIGLATRNPEFESTDDDLGSPRSRHSSRSFGSDESHGRFRANDESERLNEKTGETRPQRWLKRKMCGVIPYWAICLTVLILVVMAVVMSTVMGIFLTREKKRGLKNKQPQWDPNFDAIPIAPPPDLQPLPLGTYSMPLINTRSSNTCFQNTTLAQAWNCRLIMVGLQLTISKEGDDYKASLDCNHSYTIMNHVYAYGEQPPLIQEPVKLQLVKDKFEMNRGPAWFKILSYNKTVILPENWLLNPMSGGTDEFVEKRSLVGVEKRYLGGGGGGFDPPFGDLNKRKGVAQAGDRPWICTWPETYLELFIYAQQNSSTPSWSKPFSGSISGPRFPTGTVPPFEQTPSVTTMTVTTTADIGFETEASSDVLPETEHQQEQQTPPPFNNSPTPTSTPEQSTFHPNKNDRPENNDNNNSPPPNNPRRNRPRGMGAYQHDMTTTTTATTSPDTTPPPTILPTDFPEEDRPGFGFDFDRDSFIPPPPPYPRVIKLAERRVSTQGAPRARCTQVAIMGPRQKAEPVRDHKGSEVVIEVMETETFFGFGGGDLKKKKGDGDGTGETMTVTAKSAQEMGITGEAEEKREVPVVVMPRGWEEMYGGRGYTEEDEVEVEGWGLEKRNGVPDISPCGCMWFLT</sequence>
<feature type="region of interest" description="Disordered" evidence="1">
    <location>
        <begin position="309"/>
        <end position="377"/>
    </location>
</feature>
<evidence type="ECO:0000256" key="1">
    <source>
        <dbReference type="SAM" id="MobiDB-lite"/>
    </source>
</evidence>
<name>G0S8Y1_CHATD</name>
<feature type="compositionally biased region" description="Polar residues" evidence="1">
    <location>
        <begin position="56"/>
        <end position="65"/>
    </location>
</feature>
<dbReference type="STRING" id="759272.G0S8Y1"/>
<dbReference type="PANTHER" id="PTHR42078">
    <property type="entry name" value="GLUCAN 1, 4-ALPHA-GLUCOSIDASE"/>
    <property type="match status" value="1"/>
</dbReference>
<reference evidence="4 5" key="1">
    <citation type="journal article" date="2011" name="Cell">
        <title>Insight into structure and assembly of the nuclear pore complex by utilizing the genome of a eukaryotic thermophile.</title>
        <authorList>
            <person name="Amlacher S."/>
            <person name="Sarges P."/>
            <person name="Flemming D."/>
            <person name="van Noort V."/>
            <person name="Kunze R."/>
            <person name="Devos D.P."/>
            <person name="Arumugam M."/>
            <person name="Bork P."/>
            <person name="Hurt E."/>
        </authorList>
    </citation>
    <scope>NUCLEOTIDE SEQUENCE [LARGE SCALE GENOMIC DNA]</scope>
    <source>
        <strain evidence="5">DSM 1495 / CBS 144.50 / IMI 039719</strain>
    </source>
</reference>
<feature type="compositionally biased region" description="Low complexity" evidence="1">
    <location>
        <begin position="18"/>
        <end position="29"/>
    </location>
</feature>
<evidence type="ECO:0000313" key="5">
    <source>
        <dbReference type="Proteomes" id="UP000008066"/>
    </source>
</evidence>
<accession>G0S8Y1</accession>
<evidence type="ECO:0000313" key="4">
    <source>
        <dbReference type="EMBL" id="EGS19892.1"/>
    </source>
</evidence>
<dbReference type="EMBL" id="GL988043">
    <property type="protein sequence ID" value="EGS19892.1"/>
    <property type="molecule type" value="Genomic_DNA"/>
</dbReference>
<dbReference type="OMA" id="YAMYPQN"/>
<keyword evidence="2" id="KW-0472">Membrane</keyword>
<dbReference type="InterPro" id="IPR056722">
    <property type="entry name" value="DUF7820"/>
</dbReference>
<protein>
    <recommendedName>
        <fullName evidence="3">DUF7820 domain-containing protein</fullName>
    </recommendedName>
</protein>
<feature type="compositionally biased region" description="Basic and acidic residues" evidence="1">
    <location>
        <begin position="352"/>
        <end position="377"/>
    </location>
</feature>
<feature type="region of interest" description="Disordered" evidence="1">
    <location>
        <begin position="1"/>
        <end position="194"/>
    </location>
</feature>
<dbReference type="AlphaFoldDB" id="G0S8Y1"/>
<dbReference type="Pfam" id="PF25130">
    <property type="entry name" value="DUF7820"/>
    <property type="match status" value="2"/>
</dbReference>
<proteinExistence type="predicted"/>
<feature type="compositionally biased region" description="Low complexity" evidence="1">
    <location>
        <begin position="75"/>
        <end position="87"/>
    </location>
</feature>
<dbReference type="HOGENOM" id="CLU_011816_0_0_1"/>
<dbReference type="PANTHER" id="PTHR42078:SF1">
    <property type="entry name" value="GLUCAN 1, 4-ALPHA-GLUCOSIDASE"/>
    <property type="match status" value="1"/>
</dbReference>
<dbReference type="eggNOG" id="ENOG502SJP0">
    <property type="taxonomic scope" value="Eukaryota"/>
</dbReference>
<gene>
    <name evidence="4" type="ORF">CTHT_0043840</name>
</gene>
<dbReference type="RefSeq" id="XP_006694777.1">
    <property type="nucleotide sequence ID" value="XM_006694714.1"/>
</dbReference>
<feature type="compositionally biased region" description="Low complexity" evidence="1">
    <location>
        <begin position="705"/>
        <end position="720"/>
    </location>
</feature>
<feature type="transmembrane region" description="Helical" evidence="2">
    <location>
        <begin position="392"/>
        <end position="418"/>
    </location>
</feature>